<evidence type="ECO:0008006" key="4">
    <source>
        <dbReference type="Google" id="ProtNLM"/>
    </source>
</evidence>
<name>A0A379C3X4_9FIRM</name>
<organism evidence="2 3">
    <name type="scientific">Peptoniphilus lacrimalis</name>
    <dbReference type="NCBI Taxonomy" id="33031"/>
    <lineage>
        <taxon>Bacteria</taxon>
        <taxon>Bacillati</taxon>
        <taxon>Bacillota</taxon>
        <taxon>Tissierellia</taxon>
        <taxon>Tissierellales</taxon>
        <taxon>Peptoniphilaceae</taxon>
        <taxon>Peptoniphilus</taxon>
    </lineage>
</organism>
<dbReference type="Proteomes" id="UP000255517">
    <property type="component" value="Unassembled WGS sequence"/>
</dbReference>
<feature type="transmembrane region" description="Helical" evidence="1">
    <location>
        <begin position="87"/>
        <end position="105"/>
    </location>
</feature>
<sequence length="182" mass="20710">MIFSALIFSIILIYLSKGSFKNILNFNYQKVEVALCGILIIFLINFFTIYDFSSISDFFVKKYFYFTILALFFIIISLLFNYKVRGMIVIAFGLFCNTLPIIFNGKMPVSLSALSKINNDKVFRIISEGLSLSHGVFENPKLYILSDIFPINPIFGQGKVLSIGDFIVSIGVILSLYKISRR</sequence>
<keyword evidence="1" id="KW-1133">Transmembrane helix</keyword>
<keyword evidence="1" id="KW-0472">Membrane</keyword>
<feature type="transmembrane region" description="Helical" evidence="1">
    <location>
        <begin position="31"/>
        <end position="50"/>
    </location>
</feature>
<keyword evidence="1" id="KW-0812">Transmembrane</keyword>
<dbReference type="InterPro" id="IPR035168">
    <property type="entry name" value="DUF5317"/>
</dbReference>
<accession>A0A379C3X4</accession>
<dbReference type="Pfam" id="PF17248">
    <property type="entry name" value="DUF5317"/>
    <property type="match status" value="1"/>
</dbReference>
<evidence type="ECO:0000313" key="3">
    <source>
        <dbReference type="Proteomes" id="UP000255517"/>
    </source>
</evidence>
<evidence type="ECO:0000313" key="2">
    <source>
        <dbReference type="EMBL" id="SUB57052.1"/>
    </source>
</evidence>
<reference evidence="2 3" key="1">
    <citation type="submission" date="2018-06" db="EMBL/GenBank/DDBJ databases">
        <authorList>
            <consortium name="Pathogen Informatics"/>
            <person name="Doyle S."/>
        </authorList>
    </citation>
    <scope>NUCLEOTIDE SEQUENCE [LARGE SCALE GENOMIC DNA]</scope>
    <source>
        <strain evidence="2 3">NCTC13149</strain>
    </source>
</reference>
<proteinExistence type="predicted"/>
<feature type="transmembrane region" description="Helical" evidence="1">
    <location>
        <begin position="62"/>
        <end position="80"/>
    </location>
</feature>
<feature type="transmembrane region" description="Helical" evidence="1">
    <location>
        <begin position="6"/>
        <end position="24"/>
    </location>
</feature>
<gene>
    <name evidence="2" type="ORF">NCTC13149_00867</name>
</gene>
<dbReference type="AlphaFoldDB" id="A0A379C3X4"/>
<evidence type="ECO:0000256" key="1">
    <source>
        <dbReference type="SAM" id="Phobius"/>
    </source>
</evidence>
<protein>
    <recommendedName>
        <fullName evidence="4">DUF5317 domain-containing protein</fullName>
    </recommendedName>
</protein>
<dbReference type="EMBL" id="UGSZ01000001">
    <property type="protein sequence ID" value="SUB57052.1"/>
    <property type="molecule type" value="Genomic_DNA"/>
</dbReference>
<feature type="transmembrane region" description="Helical" evidence="1">
    <location>
        <begin position="160"/>
        <end position="177"/>
    </location>
</feature>
<dbReference type="RefSeq" id="WP_019034519.1">
    <property type="nucleotide sequence ID" value="NZ_UGSZ01000001.1"/>
</dbReference>
<dbReference type="OrthoDB" id="37447at2"/>
<dbReference type="STRING" id="1122949.GCA_000378725_00610"/>